<dbReference type="InterPro" id="IPR029058">
    <property type="entry name" value="AB_hydrolase_fold"/>
</dbReference>
<evidence type="ECO:0000256" key="1">
    <source>
        <dbReference type="ARBA" id="ARBA00022801"/>
    </source>
</evidence>
<proteinExistence type="predicted"/>
<dbReference type="Proteomes" id="UP000577697">
    <property type="component" value="Unassembled WGS sequence"/>
</dbReference>
<accession>A0AAC8YVY4</accession>
<evidence type="ECO:0000313" key="3">
    <source>
        <dbReference type="EMBL" id="AMS45506.1"/>
    </source>
</evidence>
<dbReference type="KEGG" id="aak:AA2016_6616"/>
<keyword evidence="6" id="KW-1185">Reference proteome</keyword>
<dbReference type="EMBL" id="CP015009">
    <property type="protein sequence ID" value="AMS45506.1"/>
    <property type="molecule type" value="Genomic_DNA"/>
</dbReference>
<dbReference type="PANTHER" id="PTHR48081">
    <property type="entry name" value="AB HYDROLASE SUPERFAMILY PROTEIN C4A8.06C"/>
    <property type="match status" value="1"/>
</dbReference>
<keyword evidence="3" id="KW-0614">Plasmid</keyword>
<dbReference type="GO" id="GO:0016787">
    <property type="term" value="F:hydrolase activity"/>
    <property type="evidence" value="ECO:0007669"/>
    <property type="project" value="UniProtKB-KW"/>
</dbReference>
<dbReference type="EMBL" id="JACICB010000021">
    <property type="protein sequence ID" value="MBB3708581.1"/>
    <property type="molecule type" value="Genomic_DNA"/>
</dbReference>
<dbReference type="RefSeq" id="WP_067970254.1">
    <property type="nucleotide sequence ID" value="NZ_CP015009.1"/>
</dbReference>
<sequence length="327" mass="35210">MKLDEEIETRLRDLSKPDAVRLLKIESMSDIELARAQNADRTRMTLARTDRTGVNTETLSIEVSDGTYLDLRMHRPALVDEGTKRPCLYFLHSGGMIAGTPEGDDEFLVRVTREMDCVTTSLAYRLAPEHPAPVGAGDCYDGLMWVMSNANALGIDPTAIAVGGSSAGGGLAASCALAAVRGGIRPRFLLLRYPQLDDRHLSPSSQVSWPVWPHAVSVGAWKAVLGFRFGTDAVTPLEAPGRATQLNGMPSTFIDVGAMDTFRDDCIAFASRLLASDVPTELHVYPGCCHGFDVIAPDAALSVAARERAVAALGRAWRKDDGRGGDR</sequence>
<reference evidence="4 6" key="2">
    <citation type="submission" date="2020-08" db="EMBL/GenBank/DDBJ databases">
        <title>Genomic Encyclopedia of Type Strains, Phase IV (KMG-IV): sequencing the most valuable type-strain genomes for metagenomic binning, comparative biology and taxonomic classification.</title>
        <authorList>
            <person name="Goeker M."/>
        </authorList>
    </citation>
    <scope>NUCLEOTIDE SEQUENCE [LARGE SCALE GENOMIC DNA]</scope>
    <source>
        <strain evidence="4 6">DSM 10368</strain>
    </source>
</reference>
<geneLocation type="plasmid" evidence="3 5">
    <name>pAA04</name>
</geneLocation>
<keyword evidence="1 3" id="KW-0378">Hydrolase</keyword>
<dbReference type="SUPFAM" id="SSF53474">
    <property type="entry name" value="alpha/beta-Hydrolases"/>
    <property type="match status" value="1"/>
</dbReference>
<evidence type="ECO:0000313" key="6">
    <source>
        <dbReference type="Proteomes" id="UP000577697"/>
    </source>
</evidence>
<dbReference type="InterPro" id="IPR013094">
    <property type="entry name" value="AB_hydrolase_3"/>
</dbReference>
<dbReference type="AlphaFoldDB" id="A0AAC8YVY4"/>
<reference evidence="3 5" key="1">
    <citation type="submission" date="2016-03" db="EMBL/GenBank/DDBJ databases">
        <title>Complete genome of Aminobacter aminovorans KCTC 2477.</title>
        <authorList>
            <person name="Kim K.M."/>
        </authorList>
    </citation>
    <scope>NUCLEOTIDE SEQUENCE [LARGE SCALE GENOMIC DNA]</scope>
    <source>
        <strain evidence="3 5">KCTC 2477</strain>
        <plasmid evidence="3 5">pAA04</plasmid>
    </source>
</reference>
<evidence type="ECO:0000313" key="4">
    <source>
        <dbReference type="EMBL" id="MBB3708581.1"/>
    </source>
</evidence>
<organism evidence="3 5">
    <name type="scientific">Aminobacter aminovorans</name>
    <name type="common">Chelatobacter heintzii</name>
    <dbReference type="NCBI Taxonomy" id="83263"/>
    <lineage>
        <taxon>Bacteria</taxon>
        <taxon>Pseudomonadati</taxon>
        <taxon>Pseudomonadota</taxon>
        <taxon>Alphaproteobacteria</taxon>
        <taxon>Hyphomicrobiales</taxon>
        <taxon>Phyllobacteriaceae</taxon>
        <taxon>Aminobacter</taxon>
    </lineage>
</organism>
<dbReference type="InterPro" id="IPR050300">
    <property type="entry name" value="GDXG_lipolytic_enzyme"/>
</dbReference>
<dbReference type="Gene3D" id="3.40.50.1820">
    <property type="entry name" value="alpha/beta hydrolase"/>
    <property type="match status" value="1"/>
</dbReference>
<evidence type="ECO:0000259" key="2">
    <source>
        <dbReference type="Pfam" id="PF07859"/>
    </source>
</evidence>
<protein>
    <submittedName>
        <fullName evidence="4">Acetyl esterase/lipase</fullName>
    </submittedName>
    <submittedName>
        <fullName evidence="3">Alpha/beta hydrolase</fullName>
    </submittedName>
</protein>
<feature type="domain" description="Alpha/beta hydrolase fold-3" evidence="2">
    <location>
        <begin position="89"/>
        <end position="292"/>
    </location>
</feature>
<name>A0AAC8YVY4_AMIAI</name>
<dbReference type="PANTHER" id="PTHR48081:SF8">
    <property type="entry name" value="ALPHA_BETA HYDROLASE FOLD-3 DOMAIN-CONTAINING PROTEIN-RELATED"/>
    <property type="match status" value="1"/>
</dbReference>
<gene>
    <name evidence="3" type="ORF">AA2016_6616</name>
    <name evidence="4" type="ORF">FHS67_004921</name>
</gene>
<evidence type="ECO:0000313" key="5">
    <source>
        <dbReference type="Proteomes" id="UP000075755"/>
    </source>
</evidence>
<dbReference type="Proteomes" id="UP000075755">
    <property type="component" value="Plasmid pAA04"/>
</dbReference>
<dbReference type="Pfam" id="PF07859">
    <property type="entry name" value="Abhydrolase_3"/>
    <property type="match status" value="1"/>
</dbReference>